<gene>
    <name evidence="1" type="ORF">ORR04_13980</name>
</gene>
<keyword evidence="1" id="KW-0614">Plasmid</keyword>
<evidence type="ECO:0000313" key="1">
    <source>
        <dbReference type="EMBL" id="WAD03228.1"/>
    </source>
</evidence>
<organism evidence="1 2">
    <name type="scientific">Levilactobacillus brevis</name>
    <name type="common">Lactobacillus brevis</name>
    <dbReference type="NCBI Taxonomy" id="1580"/>
    <lineage>
        <taxon>Bacteria</taxon>
        <taxon>Bacillati</taxon>
        <taxon>Bacillota</taxon>
        <taxon>Bacilli</taxon>
        <taxon>Lactobacillales</taxon>
        <taxon>Lactobacillaceae</taxon>
        <taxon>Levilactobacillus</taxon>
    </lineage>
</organism>
<accession>A0AB38X921</accession>
<dbReference type="Gene3D" id="1.10.10.10">
    <property type="entry name" value="Winged helix-like DNA-binding domain superfamily/Winged helix DNA-binding domain"/>
    <property type="match status" value="1"/>
</dbReference>
<geneLocation type="plasmid" evidence="1 2">
    <name>pBRV356</name>
</geneLocation>
<reference evidence="1" key="1">
    <citation type="submission" date="2022-11" db="EMBL/GenBank/DDBJ databases">
        <title>Whole genome sequence of Levilactobacillus brevis SMB091.</title>
        <authorList>
            <person name="Kim J.-M."/>
            <person name="Kim O.-C."/>
            <person name="Choi Y.H."/>
            <person name="Han N.S."/>
            <person name="Hurh B."/>
        </authorList>
    </citation>
    <scope>NUCLEOTIDE SEQUENCE</scope>
    <source>
        <strain evidence="1">SMB091</strain>
        <plasmid evidence="1">pBRV356</plasmid>
    </source>
</reference>
<dbReference type="EMBL" id="CP113124">
    <property type="protein sequence ID" value="WAD03228.1"/>
    <property type="molecule type" value="Genomic_DNA"/>
</dbReference>
<dbReference type="SUPFAM" id="SSF46785">
    <property type="entry name" value="Winged helix' DNA-binding domain"/>
    <property type="match status" value="1"/>
</dbReference>
<sequence length="208" mass="24122">MLTEKILSTLSCQRFLTLNEICKATNIDHLIGQQQLKKLEKDRLIERRFFAGRSYFKLTDVTKSTSDLGKKTWDKLSQRKLAIQIGQARTCYHHLAGQAGVQLFQWLNQNHLVERLSLDNYVLTAQGKRQFSHFLVESVQQTRLQTCIDFSERLPHLSGALGTRLLSQLVKNNVVALTSKRQIRINIPLARWFKEDFLEDKSNQMFMG</sequence>
<dbReference type="InterPro" id="IPR036388">
    <property type="entry name" value="WH-like_DNA-bd_sf"/>
</dbReference>
<evidence type="ECO:0000313" key="2">
    <source>
        <dbReference type="Proteomes" id="UP001164768"/>
    </source>
</evidence>
<dbReference type="InterPro" id="IPR036390">
    <property type="entry name" value="WH_DNA-bd_sf"/>
</dbReference>
<proteinExistence type="predicted"/>
<dbReference type="Proteomes" id="UP001164768">
    <property type="component" value="Plasmid pBRV356"/>
</dbReference>
<name>A0AB38X921_LEVBR</name>
<protein>
    <submittedName>
        <fullName evidence="1">Transcriptional regulator</fullName>
    </submittedName>
</protein>
<dbReference type="AlphaFoldDB" id="A0AB38X921"/>
<dbReference type="RefSeq" id="WP_267668911.1">
    <property type="nucleotide sequence ID" value="NZ_CP113124.1"/>
</dbReference>